<dbReference type="EMBL" id="JAIZTC010000001">
    <property type="protein sequence ID" value="MCA8377272.1"/>
    <property type="molecule type" value="Genomic_DNA"/>
</dbReference>
<dbReference type="Proteomes" id="UP001199070">
    <property type="component" value="Unassembled WGS sequence"/>
</dbReference>
<proteinExistence type="predicted"/>
<sequence>MSNNATLLLVDTHLVDPLRVPDDVTVVVREAFELHGRRAGRVLHPQRHSPHRPALGAIRHVRKRSRKT</sequence>
<evidence type="ECO:0000313" key="3">
    <source>
        <dbReference type="Proteomes" id="UP001199070"/>
    </source>
</evidence>
<name>A0AAW4TBP0_9BURK</name>
<feature type="compositionally biased region" description="Basic residues" evidence="1">
    <location>
        <begin position="59"/>
        <end position="68"/>
    </location>
</feature>
<organism evidence="2 3">
    <name type="scientific">Burkholderia cenocepacia</name>
    <dbReference type="NCBI Taxonomy" id="95486"/>
    <lineage>
        <taxon>Bacteria</taxon>
        <taxon>Pseudomonadati</taxon>
        <taxon>Pseudomonadota</taxon>
        <taxon>Betaproteobacteria</taxon>
        <taxon>Burkholderiales</taxon>
        <taxon>Burkholderiaceae</taxon>
        <taxon>Burkholderia</taxon>
        <taxon>Burkholderia cepacia complex</taxon>
    </lineage>
</organism>
<feature type="region of interest" description="Disordered" evidence="1">
    <location>
        <begin position="39"/>
        <end position="68"/>
    </location>
</feature>
<feature type="compositionally biased region" description="Basic residues" evidence="1">
    <location>
        <begin position="39"/>
        <end position="51"/>
    </location>
</feature>
<protein>
    <submittedName>
        <fullName evidence="2">Uncharacterized protein</fullName>
    </submittedName>
</protein>
<reference evidence="2" key="1">
    <citation type="submission" date="2023-08" db="EMBL/GenBank/DDBJ databases">
        <title>A collection of bacterial strains from the Burkholderia cepacia Research Laboratory and Repository.</title>
        <authorList>
            <person name="Lipuma J."/>
            <person name="Spilker T."/>
        </authorList>
    </citation>
    <scope>NUCLEOTIDE SEQUENCE</scope>
    <source>
        <strain evidence="2">AU0862</strain>
    </source>
</reference>
<dbReference type="AlphaFoldDB" id="A0AAW4TBP0"/>
<gene>
    <name evidence="2" type="ORF">LGN22_00100</name>
</gene>
<dbReference type="RefSeq" id="WP_124620378.1">
    <property type="nucleotide sequence ID" value="NZ_CADEQA010000001.1"/>
</dbReference>
<evidence type="ECO:0000256" key="1">
    <source>
        <dbReference type="SAM" id="MobiDB-lite"/>
    </source>
</evidence>
<accession>A0AAW4TBP0</accession>
<comment type="caution">
    <text evidence="2">The sequence shown here is derived from an EMBL/GenBank/DDBJ whole genome shotgun (WGS) entry which is preliminary data.</text>
</comment>
<evidence type="ECO:0000313" key="2">
    <source>
        <dbReference type="EMBL" id="MCA8377272.1"/>
    </source>
</evidence>